<proteinExistence type="predicted"/>
<protein>
    <submittedName>
        <fullName evidence="1">Uncharacterized protein</fullName>
    </submittedName>
</protein>
<accession>A0AC61L3P2</accession>
<gene>
    <name evidence="1" type="ORF">C4B59_07115</name>
</gene>
<reference evidence="1" key="1">
    <citation type="submission" date="2018-01" db="EMBL/GenBank/DDBJ databases">
        <authorList>
            <person name="Krukenberg V."/>
        </authorList>
    </citation>
    <scope>NUCLEOTIDE SEQUENCE</scope>
    <source>
        <strain evidence="1">E20ANME2</strain>
    </source>
</reference>
<evidence type="ECO:0000313" key="2">
    <source>
        <dbReference type="Proteomes" id="UP000248329"/>
    </source>
</evidence>
<organism evidence="1 2">
    <name type="scientific">Candidatus Methanogaster sp</name>
    <dbReference type="NCBI Taxonomy" id="3386292"/>
    <lineage>
        <taxon>Archaea</taxon>
        <taxon>Methanobacteriati</taxon>
        <taxon>Methanobacteriota</taxon>
        <taxon>Stenosarchaea group</taxon>
        <taxon>Methanomicrobia</taxon>
        <taxon>Methanosarcinales</taxon>
        <taxon>ANME-2 cluster</taxon>
        <taxon>Candidatus Methanogasteraceae</taxon>
        <taxon>Candidatus Methanogaster</taxon>
    </lineage>
</organism>
<sequence length="60" mass="6854">MDEPKIELELDELIKSAQKQPGVTDLMFVYGQYDEMMQKSREYLEGVRPKVIISASSNSS</sequence>
<name>A0AC61L3P2_9EURY</name>
<dbReference type="EMBL" id="PQXF01000010">
    <property type="protein sequence ID" value="PXF60928.1"/>
    <property type="molecule type" value="Genomic_DNA"/>
</dbReference>
<comment type="caution">
    <text evidence="1">The sequence shown here is derived from an EMBL/GenBank/DDBJ whole genome shotgun (WGS) entry which is preliminary data.</text>
</comment>
<evidence type="ECO:0000313" key="1">
    <source>
        <dbReference type="EMBL" id="PXF60928.1"/>
    </source>
</evidence>
<dbReference type="Proteomes" id="UP000248329">
    <property type="component" value="Unassembled WGS sequence"/>
</dbReference>